<keyword evidence="1" id="KW-0472">Membrane</keyword>
<sequence length="350" mass="38352">MRGETAVTTGHAAAIWHTHSPAAFWRGHLRTWRTRRLLEVHLLVLTVCAAVAASALLISYRQTQQAAQTLASREAPAVQGLAATRLAVLRADREAQSLVQQRLADVAGSGETYRAQLSAADQGLSRIADRTDQDLGTVNGLLASYSNSITLGMTTYRDQQLMRQQKLAEARSLLTRDPVGLTSRLDQLQRNQLQHAEAAATMGWVQRSGWWIAELALAALALTLLSALFVLRDRCGRDWNPYLLAAFVLTVLLAIVPLLTASSAQDDLDGVRADLQQITDISRQPYSSGAEPAQAQRTVTEKSEEVRRELADGAWTGRVYQGTLIGGLLVVVLPAVGLGLRLDNDYWRRR</sequence>
<reference evidence="3" key="1">
    <citation type="submission" date="2015-10" db="EMBL/GenBank/DDBJ databases">
        <authorList>
            <person name="Ju K.-S."/>
            <person name="Doroghazi J.R."/>
            <person name="Metcalf W.W."/>
        </authorList>
    </citation>
    <scope>NUCLEOTIDE SEQUENCE [LARGE SCALE GENOMIC DNA]</scope>
    <source>
        <strain evidence="3">NRRL 3151</strain>
    </source>
</reference>
<feature type="transmembrane region" description="Helical" evidence="1">
    <location>
        <begin position="40"/>
        <end position="60"/>
    </location>
</feature>
<accession>A0A101J604</accession>
<keyword evidence="1" id="KW-1133">Transmembrane helix</keyword>
<keyword evidence="3" id="KW-1185">Reference proteome</keyword>
<name>A0A101J604_9ACTN</name>
<feature type="transmembrane region" description="Helical" evidence="1">
    <location>
        <begin position="242"/>
        <end position="260"/>
    </location>
</feature>
<evidence type="ECO:0000313" key="3">
    <source>
        <dbReference type="Proteomes" id="UP000053923"/>
    </source>
</evidence>
<evidence type="ECO:0000313" key="2">
    <source>
        <dbReference type="EMBL" id="KUL20863.1"/>
    </source>
</evidence>
<proteinExistence type="predicted"/>
<dbReference type="EMBL" id="LLZG01000416">
    <property type="protein sequence ID" value="KUL20863.1"/>
    <property type="molecule type" value="Genomic_DNA"/>
</dbReference>
<evidence type="ECO:0000256" key="1">
    <source>
        <dbReference type="SAM" id="Phobius"/>
    </source>
</evidence>
<dbReference type="Proteomes" id="UP000053923">
    <property type="component" value="Unassembled WGS sequence"/>
</dbReference>
<feature type="transmembrane region" description="Helical" evidence="1">
    <location>
        <begin position="210"/>
        <end position="230"/>
    </location>
</feature>
<feature type="transmembrane region" description="Helical" evidence="1">
    <location>
        <begin position="319"/>
        <end position="340"/>
    </location>
</feature>
<dbReference type="AlphaFoldDB" id="A0A101J604"/>
<protein>
    <submittedName>
        <fullName evidence="2">Uncharacterized protein</fullName>
    </submittedName>
</protein>
<organism evidence="2 3">
    <name type="scientific">Streptomyces regalis</name>
    <dbReference type="NCBI Taxonomy" id="68262"/>
    <lineage>
        <taxon>Bacteria</taxon>
        <taxon>Bacillati</taxon>
        <taxon>Actinomycetota</taxon>
        <taxon>Actinomycetes</taxon>
        <taxon>Kitasatosporales</taxon>
        <taxon>Streptomycetaceae</taxon>
        <taxon>Streptomyces</taxon>
    </lineage>
</organism>
<keyword evidence="1" id="KW-0812">Transmembrane</keyword>
<gene>
    <name evidence="2" type="ORF">ADL12_47355</name>
</gene>
<comment type="caution">
    <text evidence="2">The sequence shown here is derived from an EMBL/GenBank/DDBJ whole genome shotgun (WGS) entry which is preliminary data.</text>
</comment>